<feature type="compositionally biased region" description="Low complexity" evidence="1">
    <location>
        <begin position="1325"/>
        <end position="1335"/>
    </location>
</feature>
<feature type="compositionally biased region" description="Basic and acidic residues" evidence="1">
    <location>
        <begin position="51"/>
        <end position="60"/>
    </location>
</feature>
<dbReference type="PANTHER" id="PTHR10663:SF405">
    <property type="entry name" value="ARF GUANINE NUCLEOTIDE EXCHANGE FACTOR SYT1"/>
    <property type="match status" value="1"/>
</dbReference>
<evidence type="ECO:0008006" key="6">
    <source>
        <dbReference type="Google" id="ProtNLM"/>
    </source>
</evidence>
<feature type="compositionally biased region" description="Low complexity" evidence="1">
    <location>
        <begin position="1109"/>
        <end position="1122"/>
    </location>
</feature>
<feature type="compositionally biased region" description="Acidic residues" evidence="1">
    <location>
        <begin position="71"/>
        <end position="80"/>
    </location>
</feature>
<feature type="compositionally biased region" description="Polar residues" evidence="1">
    <location>
        <begin position="431"/>
        <end position="454"/>
    </location>
</feature>
<feature type="compositionally biased region" description="Polar residues" evidence="1">
    <location>
        <begin position="392"/>
        <end position="414"/>
    </location>
</feature>
<proteinExistence type="predicted"/>
<feature type="region of interest" description="Disordered" evidence="1">
    <location>
        <begin position="431"/>
        <end position="465"/>
    </location>
</feature>
<comment type="caution">
    <text evidence="4">The sequence shown here is derived from an EMBL/GenBank/DDBJ whole genome shotgun (WGS) entry which is preliminary data.</text>
</comment>
<feature type="region of interest" description="Disordered" evidence="1">
    <location>
        <begin position="1395"/>
        <end position="1435"/>
    </location>
</feature>
<dbReference type="Gene3D" id="2.30.29.30">
    <property type="entry name" value="Pleckstrin-homology domain (PH domain)/Phosphotyrosine-binding domain (PTB)"/>
    <property type="match status" value="1"/>
</dbReference>
<feature type="compositionally biased region" description="Low complexity" evidence="1">
    <location>
        <begin position="359"/>
        <end position="371"/>
    </location>
</feature>
<feature type="compositionally biased region" description="Polar residues" evidence="1">
    <location>
        <begin position="169"/>
        <end position="186"/>
    </location>
</feature>
<feature type="region of interest" description="Disordered" evidence="1">
    <location>
        <begin position="1"/>
        <end position="91"/>
    </location>
</feature>
<feature type="region of interest" description="Disordered" evidence="1">
    <location>
        <begin position="120"/>
        <end position="311"/>
    </location>
</feature>
<sequence length="1435" mass="157493">MPWKALRLSPFNSSDGNGSKKSNAIFSAVHARHSEHVPRPILPTSQHARRRSDSGPRPRIPESNGLQPATLDDDPTETPEETASNGNIETSILMERRQSVLMNRFSVLRFRHASDPQLSTTFAQADGNTPPLPPMPPPPTIITTAPTSRSIDPPKRKKFQFVSSHEKATSQPWDSNTESRTGSRSGASPKLSPSRKPASPEFGPSVPGQEESGRLSTSSWRHVDEFPHPSEPDARFSESSRSDRSSADRGLYLNGAKGNGAHPNKGFRLPRLKRNRGPLFPLPVKVPPPVSVNSPSVNETHSPCSASNDADGLVSVDRQIQDRDHLSPLPSPSHSSTGVSSTRAGPSVPALFRKDSAKSVHSAHSLSSAHGQRSRGGRGRSSTISSLVDIQGDQQQSSTNLASLTQAPTSTSGRKSFGDIFNLRFRQNSEASTLRNGCSPRTPTLASKSGSSRDAISYPEREDSDTPATYLTRLGEVVHRGLIATILSKPDEDFYKTALRKYLRGFSFFGDPIDMAIRKLLMQVELPKETQQIDRVLQSFADRYHECNPGIFASAGKLIGPSGIPHGYNNKANRILTDQTYFIAFSILILHTDVFNKNNKRKMQKQDYVKNTKGEGISEDILECIYDNISYTPFIHVEDELNLSGRHLAKPRKPLFKTASSDHLTRTSREPVDPYALILEGKLDILRPTLRDVMNLDDTYSCTGTTGPPDIEGLHQAFIKSSILQIVSARSRPDAFRTPSSIDNPAESHPGLVDIKVAKVGLLWRKDPKKKRARSPWQEWGALLTFSQLYFFRDVNWAKSLMAQHDSHHQNLGRRHPVVFAPPLTEFKPDAIMPTLDAVALLDSNYKKHKHAFLFVRHHGLEEVFLANSEVDMNDWLSKLNFAATFRTTGVRMTGIVGTGYESRHRHISHIDSSTSDGSSHADDARTITHENVDPHLAEQVSTARRHLMEQRIKEADETLSRHGKGLDDILRNARHLQVLTPVNNRAREHVILAAGRMAATLKWVRLDMWRTRCYREILSLDLDQEEKQGIRSNGSPSVTSSTKADVSAPKQDSASNVTHTMNGDDPHTPSRPLSPNDLSPQMSPLSQWKTSTSVSAHSSELTPKGRQPSIPDPNDSPSSPNRGVAIPSVLSFSGKMEASSSAIPDSKVTSPVDVDDGEEQVLREAGLLGVDGATNALRQPDVVHDAEHGKPADEPQTPATAEHRNRSRRSLQRSLRDPHHGLHHQRSKKGRDSVSSIPSADDVQGGNQGEILARKQSSFTFHGKKASVISFSSEWQNMPPEERLKLRKATPAEESKASDHQTTGDGSDSIRSESVTGGRPQSVRSASRASAGSGRNHESLPLASEIPELPPLSELKRELEAAAANNVDEKLGIWSDALASPPLVSSSFETEEIPTKVIHSHTESDPLSKAEDSVDDSASQGTIRHNPPEQAVGA</sequence>
<dbReference type="InterPro" id="IPR035999">
    <property type="entry name" value="Sec7_dom_sf"/>
</dbReference>
<dbReference type="SMART" id="SM00222">
    <property type="entry name" value="Sec7"/>
    <property type="match status" value="1"/>
</dbReference>
<feature type="region of interest" description="Disordered" evidence="1">
    <location>
        <begin position="323"/>
        <end position="415"/>
    </location>
</feature>
<feature type="domain" description="PH" evidence="2">
    <location>
        <begin position="756"/>
        <end position="885"/>
    </location>
</feature>
<feature type="compositionally biased region" description="Polar residues" evidence="1">
    <location>
        <begin position="81"/>
        <end position="90"/>
    </location>
</feature>
<feature type="compositionally biased region" description="Polar residues" evidence="1">
    <location>
        <begin position="1139"/>
        <end position="1150"/>
    </location>
</feature>
<dbReference type="GO" id="GO:0032012">
    <property type="term" value="P:regulation of ARF protein signal transduction"/>
    <property type="evidence" value="ECO:0007669"/>
    <property type="project" value="InterPro"/>
</dbReference>
<feature type="compositionally biased region" description="Low complexity" evidence="1">
    <location>
        <begin position="332"/>
        <end position="342"/>
    </location>
</feature>
<evidence type="ECO:0000256" key="1">
    <source>
        <dbReference type="SAM" id="MobiDB-lite"/>
    </source>
</evidence>
<feature type="compositionally biased region" description="Basic and acidic residues" evidence="1">
    <location>
        <begin position="1182"/>
        <end position="1194"/>
    </location>
</feature>
<feature type="compositionally biased region" description="Basic and acidic residues" evidence="1">
    <location>
        <begin position="1401"/>
        <end position="1413"/>
    </location>
</feature>
<dbReference type="EMBL" id="NPHW01005637">
    <property type="protein sequence ID" value="OXV06539.1"/>
    <property type="molecule type" value="Genomic_DNA"/>
</dbReference>
<dbReference type="InterPro" id="IPR000904">
    <property type="entry name" value="Sec7_dom"/>
</dbReference>
<evidence type="ECO:0000259" key="3">
    <source>
        <dbReference type="PROSITE" id="PS50190"/>
    </source>
</evidence>
<feature type="compositionally biased region" description="Polar residues" evidence="1">
    <location>
        <begin position="1031"/>
        <end position="1062"/>
    </location>
</feature>
<feature type="compositionally biased region" description="Basic and acidic residues" evidence="1">
    <location>
        <begin position="1281"/>
        <end position="1300"/>
    </location>
</feature>
<evidence type="ECO:0000259" key="2">
    <source>
        <dbReference type="PROSITE" id="PS50003"/>
    </source>
</evidence>
<dbReference type="Pfam" id="PF01369">
    <property type="entry name" value="Sec7"/>
    <property type="match status" value="1"/>
</dbReference>
<feature type="region of interest" description="Disordered" evidence="1">
    <location>
        <begin position="1027"/>
        <end position="1348"/>
    </location>
</feature>
<organism evidence="4 5">
    <name type="scientific">Elaphomyces granulatus</name>
    <dbReference type="NCBI Taxonomy" id="519963"/>
    <lineage>
        <taxon>Eukaryota</taxon>
        <taxon>Fungi</taxon>
        <taxon>Dikarya</taxon>
        <taxon>Ascomycota</taxon>
        <taxon>Pezizomycotina</taxon>
        <taxon>Eurotiomycetes</taxon>
        <taxon>Eurotiomycetidae</taxon>
        <taxon>Eurotiales</taxon>
        <taxon>Elaphomycetaceae</taxon>
        <taxon>Elaphomyces</taxon>
    </lineage>
</organism>
<evidence type="ECO:0000313" key="5">
    <source>
        <dbReference type="Proteomes" id="UP000243515"/>
    </source>
</evidence>
<dbReference type="SUPFAM" id="SSF50729">
    <property type="entry name" value="PH domain-like"/>
    <property type="match status" value="1"/>
</dbReference>
<evidence type="ECO:0000313" key="4">
    <source>
        <dbReference type="EMBL" id="OXV06539.1"/>
    </source>
</evidence>
<dbReference type="Gene3D" id="1.10.1000.11">
    <property type="entry name" value="Arf Nucleotide-binding Site Opener,domain 2"/>
    <property type="match status" value="1"/>
</dbReference>
<name>A0A232LQX7_9EURO</name>
<feature type="compositionally biased region" description="Polar residues" evidence="1">
    <location>
        <begin position="299"/>
        <end position="308"/>
    </location>
</feature>
<dbReference type="PANTHER" id="PTHR10663">
    <property type="entry name" value="GUANYL-NUCLEOTIDE EXCHANGE FACTOR"/>
    <property type="match status" value="1"/>
</dbReference>
<dbReference type="Proteomes" id="UP000243515">
    <property type="component" value="Unassembled WGS sequence"/>
</dbReference>
<feature type="compositionally biased region" description="Basic and acidic residues" evidence="1">
    <location>
        <begin position="221"/>
        <end position="247"/>
    </location>
</feature>
<dbReference type="SUPFAM" id="SSF48425">
    <property type="entry name" value="Sec7 domain"/>
    <property type="match status" value="1"/>
</dbReference>
<reference evidence="4 5" key="1">
    <citation type="journal article" date="2015" name="Environ. Microbiol.">
        <title>Metagenome sequence of Elaphomyces granulatus from sporocarp tissue reveals Ascomycota ectomycorrhizal fingerprints of genome expansion and a Proteobacteria-rich microbiome.</title>
        <authorList>
            <person name="Quandt C.A."/>
            <person name="Kohler A."/>
            <person name="Hesse C.N."/>
            <person name="Sharpton T.J."/>
            <person name="Martin F."/>
            <person name="Spatafora J.W."/>
        </authorList>
    </citation>
    <scope>NUCLEOTIDE SEQUENCE [LARGE SCALE GENOMIC DNA]</scope>
    <source>
        <strain evidence="4 5">OSC145934</strain>
    </source>
</reference>
<feature type="compositionally biased region" description="Pro residues" evidence="1">
    <location>
        <begin position="130"/>
        <end position="140"/>
    </location>
</feature>
<feature type="compositionally biased region" description="Low complexity" evidence="1">
    <location>
        <begin position="12"/>
        <end position="23"/>
    </location>
</feature>
<accession>A0A232LQX7</accession>
<dbReference type="PROSITE" id="PS50003">
    <property type="entry name" value="PH_DOMAIN"/>
    <property type="match status" value="1"/>
</dbReference>
<keyword evidence="5" id="KW-1185">Reference proteome</keyword>
<protein>
    <recommendedName>
        <fullName evidence="6">SEC7 domain-containing protein</fullName>
    </recommendedName>
</protein>
<dbReference type="OrthoDB" id="430364at2759"/>
<feature type="domain" description="SEC7" evidence="3">
    <location>
        <begin position="445"/>
        <end position="632"/>
    </location>
</feature>
<dbReference type="GO" id="GO:0005085">
    <property type="term" value="F:guanyl-nucleotide exchange factor activity"/>
    <property type="evidence" value="ECO:0007669"/>
    <property type="project" value="InterPro"/>
</dbReference>
<dbReference type="PROSITE" id="PS50190">
    <property type="entry name" value="SEC7"/>
    <property type="match status" value="1"/>
</dbReference>
<dbReference type="InterPro" id="IPR001849">
    <property type="entry name" value="PH_domain"/>
</dbReference>
<dbReference type="InterPro" id="IPR023394">
    <property type="entry name" value="Sec7_C_sf"/>
</dbReference>
<feature type="compositionally biased region" description="Polar residues" evidence="1">
    <location>
        <begin position="1072"/>
        <end position="1102"/>
    </location>
</feature>
<feature type="compositionally biased region" description="Pro residues" evidence="1">
    <location>
        <begin position="280"/>
        <end position="290"/>
    </location>
</feature>
<gene>
    <name evidence="4" type="ORF">Egran_05693</name>
</gene>
<dbReference type="InterPro" id="IPR011993">
    <property type="entry name" value="PH-like_dom_sf"/>
</dbReference>